<dbReference type="RefSeq" id="WP_183806878.1">
    <property type="nucleotide sequence ID" value="NZ_JACIEE010000008.1"/>
</dbReference>
<keyword evidence="2" id="KW-1185">Reference proteome</keyword>
<protein>
    <recommendedName>
        <fullName evidence="3">TnsA endonuclease N-terminal domain-containing protein</fullName>
    </recommendedName>
</protein>
<evidence type="ECO:0000313" key="1">
    <source>
        <dbReference type="EMBL" id="MBB3978611.1"/>
    </source>
</evidence>
<dbReference type="Proteomes" id="UP000574761">
    <property type="component" value="Unassembled WGS sequence"/>
</dbReference>
<organism evidence="1 2">
    <name type="scientific">Mycoplana azooxidifex</name>
    <dbReference type="NCBI Taxonomy" id="1636188"/>
    <lineage>
        <taxon>Bacteria</taxon>
        <taxon>Pseudomonadati</taxon>
        <taxon>Pseudomonadota</taxon>
        <taxon>Alphaproteobacteria</taxon>
        <taxon>Hyphomicrobiales</taxon>
        <taxon>Rhizobiaceae</taxon>
        <taxon>Mycoplana</taxon>
    </lineage>
</organism>
<evidence type="ECO:0000313" key="2">
    <source>
        <dbReference type="Proteomes" id="UP000574761"/>
    </source>
</evidence>
<reference evidence="1 2" key="1">
    <citation type="submission" date="2020-08" db="EMBL/GenBank/DDBJ databases">
        <title>Genomic Encyclopedia of Type Strains, Phase IV (KMG-IV): sequencing the most valuable type-strain genomes for metagenomic binning, comparative biology and taxonomic classification.</title>
        <authorList>
            <person name="Goeker M."/>
        </authorList>
    </citation>
    <scope>NUCLEOTIDE SEQUENCE [LARGE SCALE GENOMIC DNA]</scope>
    <source>
        <strain evidence="1 2">DSM 100211</strain>
    </source>
</reference>
<dbReference type="AlphaFoldDB" id="A0A7W6DCB9"/>
<evidence type="ECO:0008006" key="3">
    <source>
        <dbReference type="Google" id="ProtNLM"/>
    </source>
</evidence>
<dbReference type="EMBL" id="JACIEE010000008">
    <property type="protein sequence ID" value="MBB3978611.1"/>
    <property type="molecule type" value="Genomic_DNA"/>
</dbReference>
<gene>
    <name evidence="1" type="ORF">GGQ64_003846</name>
</gene>
<name>A0A7W6DCB9_9HYPH</name>
<comment type="caution">
    <text evidence="1">The sequence shown here is derived from an EMBL/GenBank/DDBJ whole genome shotgun (WGS) entry which is preliminary data.</text>
</comment>
<accession>A0A7W6DCB9</accession>
<sequence length="248" mass="28867">MRTGFEPDHVPVHTVPAVVHNGAMPVNVPSSKCRGTSIRVRQPLSEDAVIFWETDPRVEAISHYPVEIKWSRTRRDGSIKEMKHNIEFAIRWKGGRRTYIDVEKVSHHDETWFQLRTQAMKYRVPRQLDAMYTVISEKVLHGRPLLYNRRHIYSHLHVRDERAKARIRWLVTELTPPMTIAALSEAAVLRRVGYRMLDPGGRPFTEPLRDVDRAYTAIMQLAAAGELRIDQCREITDQSLVTWKQRSI</sequence>
<proteinExistence type="predicted"/>